<feature type="compositionally biased region" description="Low complexity" evidence="1">
    <location>
        <begin position="11"/>
        <end position="36"/>
    </location>
</feature>
<dbReference type="SUPFAM" id="SSF53098">
    <property type="entry name" value="Ribonuclease H-like"/>
    <property type="match status" value="1"/>
</dbReference>
<evidence type="ECO:0000313" key="3">
    <source>
        <dbReference type="EMBL" id="MFC3687410.1"/>
    </source>
</evidence>
<dbReference type="PANTHER" id="PTHR47649">
    <property type="entry name" value="RIBONUCLEASE D"/>
    <property type="match status" value="1"/>
</dbReference>
<dbReference type="InterPro" id="IPR002121">
    <property type="entry name" value="HRDC_dom"/>
</dbReference>
<dbReference type="PANTHER" id="PTHR47649:SF1">
    <property type="entry name" value="RIBONUCLEASE D"/>
    <property type="match status" value="1"/>
</dbReference>
<dbReference type="Gene3D" id="3.30.420.10">
    <property type="entry name" value="Ribonuclease H-like superfamily/Ribonuclease H"/>
    <property type="match status" value="1"/>
</dbReference>
<dbReference type="Pfam" id="PF18305">
    <property type="entry name" value="DNA_pol_A_exoN"/>
    <property type="match status" value="1"/>
</dbReference>
<dbReference type="Gene3D" id="1.10.150.80">
    <property type="entry name" value="HRDC domain"/>
    <property type="match status" value="2"/>
</dbReference>
<feature type="domain" description="HRDC" evidence="2">
    <location>
        <begin position="263"/>
        <end position="343"/>
    </location>
</feature>
<dbReference type="InterPro" id="IPR002562">
    <property type="entry name" value="3'-5'_exonuclease_dom"/>
</dbReference>
<accession>A0ABV7WC82</accession>
<proteinExistence type="predicted"/>
<dbReference type="Proteomes" id="UP001595685">
    <property type="component" value="Unassembled WGS sequence"/>
</dbReference>
<dbReference type="EMBL" id="JBHRWW010000002">
    <property type="protein sequence ID" value="MFC3687410.1"/>
    <property type="molecule type" value="Genomic_DNA"/>
</dbReference>
<feature type="region of interest" description="Disordered" evidence="1">
    <location>
        <begin position="1"/>
        <end position="36"/>
    </location>
</feature>
<dbReference type="SMART" id="SM00474">
    <property type="entry name" value="35EXOc"/>
    <property type="match status" value="1"/>
</dbReference>
<dbReference type="SUPFAM" id="SSF47819">
    <property type="entry name" value="HRDC-like"/>
    <property type="match status" value="1"/>
</dbReference>
<evidence type="ECO:0000313" key="4">
    <source>
        <dbReference type="Proteomes" id="UP001595685"/>
    </source>
</evidence>
<evidence type="ECO:0000259" key="2">
    <source>
        <dbReference type="PROSITE" id="PS50967"/>
    </source>
</evidence>
<evidence type="ECO:0000256" key="1">
    <source>
        <dbReference type="SAM" id="MobiDB-lite"/>
    </source>
</evidence>
<dbReference type="RefSeq" id="WP_376985359.1">
    <property type="nucleotide sequence ID" value="NZ_JBHRWW010000002.1"/>
</dbReference>
<sequence length="461" mass="48205">MPDDETDLAPGTDDAAGLTAGTDAGATVGTAGTPGATEVVETAPVPVPVLTAPRDGTPDVVTTQAALDAAVEVLAGLEGPVAVDAERASGYRYGQAAYLVQLRRADGPITLVDPVARLDLTGLAAVLDGPEWVLHAASQDLPCLAELGLRPRSVFDTELGARIAGLPRVGLAAVTEHFLGIGLAKEHSAVDWSTRPMPASWLTYAALDVELLLDVRDALEAELERQGKLGWAREEFAAVAAAGPPAPRVDPWRKTSGVHKLRSRRAQAVVRSLWAAREELARSRDVSPGRILPDSAVVAAATAQPRTTAALASLPVFSGPANRRLGQYWLDAIDAAMALPEQALPGQAPRGDGPPPPRAWAERDPAAAVRLVRVRDTLAALAAEHGLPLENLLTPDTARRLAWDPPGTDAEQVAAFLGGRGARAWQVGLTAAPLAEALVRAASDPLPEPRARRSTPVVTEE</sequence>
<organism evidence="3 4">
    <name type="scientific">Aquipuribacter hungaricus</name>
    <dbReference type="NCBI Taxonomy" id="545624"/>
    <lineage>
        <taxon>Bacteria</taxon>
        <taxon>Bacillati</taxon>
        <taxon>Actinomycetota</taxon>
        <taxon>Actinomycetes</taxon>
        <taxon>Micrococcales</taxon>
        <taxon>Intrasporangiaceae</taxon>
        <taxon>Aquipuribacter</taxon>
    </lineage>
</organism>
<dbReference type="InterPro" id="IPR041605">
    <property type="entry name" value="Exo_C"/>
</dbReference>
<dbReference type="InterPro" id="IPR012337">
    <property type="entry name" value="RNaseH-like_sf"/>
</dbReference>
<keyword evidence="4" id="KW-1185">Reference proteome</keyword>
<dbReference type="SMART" id="SM00341">
    <property type="entry name" value="HRDC"/>
    <property type="match status" value="1"/>
</dbReference>
<name>A0ABV7WC82_9MICO</name>
<dbReference type="InterPro" id="IPR010997">
    <property type="entry name" value="HRDC-like_sf"/>
</dbReference>
<dbReference type="Pfam" id="PF01612">
    <property type="entry name" value="DNA_pol_A_exo1"/>
    <property type="match status" value="1"/>
</dbReference>
<dbReference type="CDD" id="cd06142">
    <property type="entry name" value="RNaseD_exo"/>
    <property type="match status" value="1"/>
</dbReference>
<protein>
    <submittedName>
        <fullName evidence="3">HRDC domain-containing protein</fullName>
    </submittedName>
</protein>
<dbReference type="InterPro" id="IPR036397">
    <property type="entry name" value="RNaseH_sf"/>
</dbReference>
<dbReference type="Pfam" id="PF00570">
    <property type="entry name" value="HRDC"/>
    <property type="match status" value="1"/>
</dbReference>
<feature type="region of interest" description="Disordered" evidence="1">
    <location>
        <begin position="442"/>
        <end position="461"/>
    </location>
</feature>
<dbReference type="PROSITE" id="PS50967">
    <property type="entry name" value="HRDC"/>
    <property type="match status" value="1"/>
</dbReference>
<gene>
    <name evidence="3" type="ORF">ACFOLH_03535</name>
</gene>
<dbReference type="InterPro" id="IPR051086">
    <property type="entry name" value="RNase_D-like"/>
</dbReference>
<dbReference type="InterPro" id="IPR044876">
    <property type="entry name" value="HRDC_dom_sf"/>
</dbReference>
<comment type="caution">
    <text evidence="3">The sequence shown here is derived from an EMBL/GenBank/DDBJ whole genome shotgun (WGS) entry which is preliminary data.</text>
</comment>
<reference evidence="4" key="1">
    <citation type="journal article" date="2019" name="Int. J. Syst. Evol. Microbiol.">
        <title>The Global Catalogue of Microorganisms (GCM) 10K type strain sequencing project: providing services to taxonomists for standard genome sequencing and annotation.</title>
        <authorList>
            <consortium name="The Broad Institute Genomics Platform"/>
            <consortium name="The Broad Institute Genome Sequencing Center for Infectious Disease"/>
            <person name="Wu L."/>
            <person name="Ma J."/>
        </authorList>
    </citation>
    <scope>NUCLEOTIDE SEQUENCE [LARGE SCALE GENOMIC DNA]</scope>
    <source>
        <strain evidence="4">NCAIM B.02333</strain>
    </source>
</reference>